<dbReference type="SUPFAM" id="SSF53335">
    <property type="entry name" value="S-adenosyl-L-methionine-dependent methyltransferases"/>
    <property type="match status" value="1"/>
</dbReference>
<evidence type="ECO:0000313" key="9">
    <source>
        <dbReference type="Proteomes" id="UP000321926"/>
    </source>
</evidence>
<evidence type="ECO:0000256" key="1">
    <source>
        <dbReference type="ARBA" id="ARBA00011975"/>
    </source>
</evidence>
<evidence type="ECO:0000256" key="6">
    <source>
        <dbReference type="ARBA" id="ARBA00047422"/>
    </source>
</evidence>
<comment type="similarity">
    <text evidence="7">Belongs to the class I-like SAM-binding methyltransferase superfamily. C5-methyltransferase family.</text>
</comment>
<gene>
    <name evidence="8" type="ORF">FVR03_17765</name>
</gene>
<reference evidence="8 9" key="1">
    <citation type="submission" date="2019-08" db="EMBL/GenBank/DDBJ databases">
        <authorList>
            <person name="Shi S."/>
        </authorList>
    </citation>
    <scope>NUCLEOTIDE SEQUENCE [LARGE SCALE GENOMIC DNA]</scope>
    <source>
        <strain evidence="8 9">GY10130</strain>
    </source>
</reference>
<protein>
    <recommendedName>
        <fullName evidence="1">DNA (cytosine-5-)-methyltransferase</fullName>
        <ecNumber evidence="1">2.1.1.37</ecNumber>
    </recommendedName>
</protein>
<dbReference type="PANTHER" id="PTHR10629:SF52">
    <property type="entry name" value="DNA (CYTOSINE-5)-METHYLTRANSFERASE 1"/>
    <property type="match status" value="1"/>
</dbReference>
<proteinExistence type="inferred from homology"/>
<dbReference type="GO" id="GO:0044027">
    <property type="term" value="P:negative regulation of gene expression via chromosomal CpG island methylation"/>
    <property type="evidence" value="ECO:0007669"/>
    <property type="project" value="TreeGrafter"/>
</dbReference>
<dbReference type="EMBL" id="VRTY01000079">
    <property type="protein sequence ID" value="TXK36468.1"/>
    <property type="molecule type" value="Genomic_DNA"/>
</dbReference>
<evidence type="ECO:0000313" key="8">
    <source>
        <dbReference type="EMBL" id="TXK36468.1"/>
    </source>
</evidence>
<dbReference type="InterPro" id="IPR031303">
    <property type="entry name" value="C5_meth_CS"/>
</dbReference>
<evidence type="ECO:0000256" key="5">
    <source>
        <dbReference type="ARBA" id="ARBA00022747"/>
    </source>
</evidence>
<evidence type="ECO:0000256" key="4">
    <source>
        <dbReference type="ARBA" id="ARBA00022691"/>
    </source>
</evidence>
<dbReference type="OrthoDB" id="32195at2"/>
<dbReference type="Pfam" id="PF00145">
    <property type="entry name" value="DNA_methylase"/>
    <property type="match status" value="1"/>
</dbReference>
<dbReference type="Gene3D" id="3.90.120.10">
    <property type="entry name" value="DNA Methylase, subunit A, domain 2"/>
    <property type="match status" value="1"/>
</dbReference>
<name>A0A5C8JFV2_9BACT</name>
<organism evidence="8 9">
    <name type="scientific">Pontibacter qinzhouensis</name>
    <dbReference type="NCBI Taxonomy" id="2603253"/>
    <lineage>
        <taxon>Bacteria</taxon>
        <taxon>Pseudomonadati</taxon>
        <taxon>Bacteroidota</taxon>
        <taxon>Cytophagia</taxon>
        <taxon>Cytophagales</taxon>
        <taxon>Hymenobacteraceae</taxon>
        <taxon>Pontibacter</taxon>
    </lineage>
</organism>
<dbReference type="NCBIfam" id="TIGR00675">
    <property type="entry name" value="dcm"/>
    <property type="match status" value="1"/>
</dbReference>
<accession>A0A5C8JFV2</accession>
<evidence type="ECO:0000256" key="3">
    <source>
        <dbReference type="ARBA" id="ARBA00022679"/>
    </source>
</evidence>
<dbReference type="PANTHER" id="PTHR10629">
    <property type="entry name" value="CYTOSINE-SPECIFIC METHYLTRANSFERASE"/>
    <property type="match status" value="1"/>
</dbReference>
<dbReference type="GO" id="GO:0003677">
    <property type="term" value="F:DNA binding"/>
    <property type="evidence" value="ECO:0007669"/>
    <property type="project" value="TreeGrafter"/>
</dbReference>
<sequence length="331" mass="38314">MSCGFSMAGIKILAGLDIEQQFEKTYLANHKGSKFINENITKYQSEALREEVGISRYDDNLIFIGCSPCQYWSRINNNRHRSSYSNNLIFDFQRFVQYFMPGHLVVENVPGLIREKNNHVLLSFLDFLKFNGYKYEYRIVRTDHYGVPQRRNRFVLIASRVKEKITFPEPEEDQNLTVRKFIGQHNGFPALNDGHSDPDDFMSSTSALSSKNKRRIELTEKDGGTRLAWKDDPELQIPAYKDKDHYYRSIYGRLWWDRPSTTITTRFIATSCGRFTHPEENRGLSLREGATLQTFPKDYVFVGGLVSVAKQIGNAVPPEMARRIALSIIRD</sequence>
<dbReference type="InterPro" id="IPR029063">
    <property type="entry name" value="SAM-dependent_MTases_sf"/>
</dbReference>
<keyword evidence="5" id="KW-0680">Restriction system</keyword>
<dbReference type="InterPro" id="IPR001525">
    <property type="entry name" value="C5_MeTfrase"/>
</dbReference>
<dbReference type="Proteomes" id="UP000321926">
    <property type="component" value="Unassembled WGS sequence"/>
</dbReference>
<comment type="caution">
    <text evidence="8">The sequence shown here is derived from an EMBL/GenBank/DDBJ whole genome shotgun (WGS) entry which is preliminary data.</text>
</comment>
<keyword evidence="4 7" id="KW-0949">S-adenosyl-L-methionine</keyword>
<dbReference type="GO" id="GO:0009307">
    <property type="term" value="P:DNA restriction-modification system"/>
    <property type="evidence" value="ECO:0007669"/>
    <property type="project" value="UniProtKB-KW"/>
</dbReference>
<keyword evidence="3 7" id="KW-0808">Transferase</keyword>
<dbReference type="EC" id="2.1.1.37" evidence="1"/>
<keyword evidence="2 7" id="KW-0489">Methyltransferase</keyword>
<evidence type="ECO:0000256" key="7">
    <source>
        <dbReference type="PROSITE-ProRule" id="PRU01016"/>
    </source>
</evidence>
<comment type="catalytic activity">
    <reaction evidence="6">
        <text>a 2'-deoxycytidine in DNA + S-adenosyl-L-methionine = a 5-methyl-2'-deoxycytidine in DNA + S-adenosyl-L-homocysteine + H(+)</text>
        <dbReference type="Rhea" id="RHEA:13681"/>
        <dbReference type="Rhea" id="RHEA-COMP:11369"/>
        <dbReference type="Rhea" id="RHEA-COMP:11370"/>
        <dbReference type="ChEBI" id="CHEBI:15378"/>
        <dbReference type="ChEBI" id="CHEBI:57856"/>
        <dbReference type="ChEBI" id="CHEBI:59789"/>
        <dbReference type="ChEBI" id="CHEBI:85452"/>
        <dbReference type="ChEBI" id="CHEBI:85454"/>
        <dbReference type="EC" id="2.1.1.37"/>
    </reaction>
</comment>
<dbReference type="GO" id="GO:0003886">
    <property type="term" value="F:DNA (cytosine-5-)-methyltransferase activity"/>
    <property type="evidence" value="ECO:0007669"/>
    <property type="project" value="UniProtKB-EC"/>
</dbReference>
<dbReference type="InterPro" id="IPR050390">
    <property type="entry name" value="C5-Methyltransferase"/>
</dbReference>
<feature type="active site" evidence="7">
    <location>
        <position position="69"/>
    </location>
</feature>
<dbReference type="Gene3D" id="3.40.50.150">
    <property type="entry name" value="Vaccinia Virus protein VP39"/>
    <property type="match status" value="1"/>
</dbReference>
<dbReference type="PROSITE" id="PS51679">
    <property type="entry name" value="SAM_MT_C5"/>
    <property type="match status" value="1"/>
</dbReference>
<dbReference type="GO" id="GO:0032259">
    <property type="term" value="P:methylation"/>
    <property type="evidence" value="ECO:0007669"/>
    <property type="project" value="UniProtKB-KW"/>
</dbReference>
<dbReference type="AlphaFoldDB" id="A0A5C8JFV2"/>
<keyword evidence="9" id="KW-1185">Reference proteome</keyword>
<evidence type="ECO:0000256" key="2">
    <source>
        <dbReference type="ARBA" id="ARBA00022603"/>
    </source>
</evidence>
<dbReference type="PROSITE" id="PS00095">
    <property type="entry name" value="C5_MTASE_2"/>
    <property type="match status" value="1"/>
</dbReference>